<dbReference type="Pfam" id="PF04055">
    <property type="entry name" value="Radical_SAM"/>
    <property type="match status" value="1"/>
</dbReference>
<dbReference type="Pfam" id="PF06969">
    <property type="entry name" value="HemN_C"/>
    <property type="match status" value="1"/>
</dbReference>
<dbReference type="InterPro" id="IPR006638">
    <property type="entry name" value="Elp3/MiaA/NifB-like_rSAM"/>
</dbReference>
<gene>
    <name evidence="3" type="ORF">METZ01_LOCUS76534</name>
</gene>
<dbReference type="AlphaFoldDB" id="A0A381U605"/>
<evidence type="ECO:0000313" key="3">
    <source>
        <dbReference type="EMBL" id="SVA23680.1"/>
    </source>
</evidence>
<evidence type="ECO:0000259" key="2">
    <source>
        <dbReference type="PROSITE" id="PS51918"/>
    </source>
</evidence>
<reference evidence="3" key="1">
    <citation type="submission" date="2018-05" db="EMBL/GenBank/DDBJ databases">
        <authorList>
            <person name="Lanie J.A."/>
            <person name="Ng W.-L."/>
            <person name="Kazmierczak K.M."/>
            <person name="Andrzejewski T.M."/>
            <person name="Davidsen T.M."/>
            <person name="Wayne K.J."/>
            <person name="Tettelin H."/>
            <person name="Glass J.I."/>
            <person name="Rusch D."/>
            <person name="Podicherti R."/>
            <person name="Tsui H.-C.T."/>
            <person name="Winkler M.E."/>
        </authorList>
    </citation>
    <scope>NUCLEOTIDE SEQUENCE</scope>
</reference>
<dbReference type="EMBL" id="UINC01005809">
    <property type="protein sequence ID" value="SVA23680.1"/>
    <property type="molecule type" value="Genomic_DNA"/>
</dbReference>
<dbReference type="GO" id="GO:0051539">
    <property type="term" value="F:4 iron, 4 sulfur cluster binding"/>
    <property type="evidence" value="ECO:0007669"/>
    <property type="project" value="InterPro"/>
</dbReference>
<dbReference type="GO" id="GO:0005737">
    <property type="term" value="C:cytoplasm"/>
    <property type="evidence" value="ECO:0007669"/>
    <property type="project" value="InterPro"/>
</dbReference>
<comment type="similarity">
    <text evidence="1">Belongs to the anaerobic coproporphyrinogen-III oxidase family. HemW subfamily.</text>
</comment>
<dbReference type="GO" id="GO:0006779">
    <property type="term" value="P:porphyrin-containing compound biosynthetic process"/>
    <property type="evidence" value="ECO:0007669"/>
    <property type="project" value="InterPro"/>
</dbReference>
<dbReference type="InterPro" id="IPR007197">
    <property type="entry name" value="rSAM"/>
</dbReference>
<feature type="non-terminal residue" evidence="3">
    <location>
        <position position="1"/>
    </location>
</feature>
<dbReference type="InterPro" id="IPR004559">
    <property type="entry name" value="HemW-like"/>
</dbReference>
<organism evidence="3">
    <name type="scientific">marine metagenome</name>
    <dbReference type="NCBI Taxonomy" id="408172"/>
    <lineage>
        <taxon>unclassified sequences</taxon>
        <taxon>metagenomes</taxon>
        <taxon>ecological metagenomes</taxon>
    </lineage>
</organism>
<dbReference type="PANTHER" id="PTHR13932">
    <property type="entry name" value="COPROPORPHYRINIGEN III OXIDASE"/>
    <property type="match status" value="1"/>
</dbReference>
<dbReference type="InterPro" id="IPR034505">
    <property type="entry name" value="Coproporphyrinogen-III_oxidase"/>
</dbReference>
<name>A0A381U605_9ZZZZ</name>
<protein>
    <recommendedName>
        <fullName evidence="2">Radical SAM core domain-containing protein</fullName>
    </recommendedName>
</protein>
<sequence>VAAVVEEIRRASAPLSVDTIYFGGGTPSLLEPEEVTRIIDVCRSSFSVSGKAEITMESNPESATKERLAGYRAAGVTRLSLGVQSFRDTELVMLGRLHSSVAARRAFTFARAVGFKDVSLDLMMWLPGQKVLEWLESVEELIAIGPDHASLYLLEVYPNSPLRDEMIRAASTQAPDDVAAEMYLSALVRLDQAGFQQYEISNVARPGHRSRHNMKYWMDGQWIGFGPGAHSTVGEERWSNTSETSVYLDRLEAGSDPSCAHQKRSPEQQLSEALFMGLRLTEGVDVAAIGDRYGVDVPTRYGAELQSFIDDGQLVEEGDQLRLSREGMLLANEVMAVFV</sequence>
<dbReference type="InterPro" id="IPR058240">
    <property type="entry name" value="rSAM_sf"/>
</dbReference>
<feature type="domain" description="Radical SAM core" evidence="2">
    <location>
        <begin position="1"/>
        <end position="201"/>
    </location>
</feature>
<dbReference type="NCBIfam" id="TIGR00539">
    <property type="entry name" value="hemN_rel"/>
    <property type="match status" value="1"/>
</dbReference>
<dbReference type="SMART" id="SM00729">
    <property type="entry name" value="Elp3"/>
    <property type="match status" value="1"/>
</dbReference>
<dbReference type="SUPFAM" id="SSF102114">
    <property type="entry name" value="Radical SAM enzymes"/>
    <property type="match status" value="1"/>
</dbReference>
<dbReference type="PROSITE" id="PS51918">
    <property type="entry name" value="RADICAL_SAM"/>
    <property type="match status" value="1"/>
</dbReference>
<dbReference type="GO" id="GO:0004109">
    <property type="term" value="F:coproporphyrinogen oxidase activity"/>
    <property type="evidence" value="ECO:0007669"/>
    <property type="project" value="InterPro"/>
</dbReference>
<accession>A0A381U605</accession>
<proteinExistence type="inferred from homology"/>
<dbReference type="InterPro" id="IPR010723">
    <property type="entry name" value="HemN_C"/>
</dbReference>
<evidence type="ECO:0000256" key="1">
    <source>
        <dbReference type="ARBA" id="ARBA00006100"/>
    </source>
</evidence>
<dbReference type="PANTHER" id="PTHR13932:SF5">
    <property type="entry name" value="RADICAL S-ADENOSYL METHIONINE DOMAIN-CONTAINING PROTEIN 1, MITOCHONDRIAL"/>
    <property type="match status" value="1"/>
</dbReference>